<dbReference type="RefSeq" id="WP_304996555.1">
    <property type="nucleotide sequence ID" value="NZ_CP101717.1"/>
</dbReference>
<name>A0AB38YJN5_9GAMM</name>
<dbReference type="AlphaFoldDB" id="A0AB38YJN5"/>
<dbReference type="PROSITE" id="PS51257">
    <property type="entry name" value="PROKAR_LIPOPROTEIN"/>
    <property type="match status" value="1"/>
</dbReference>
<evidence type="ECO:0008006" key="2">
    <source>
        <dbReference type="Google" id="ProtNLM"/>
    </source>
</evidence>
<dbReference type="EMBL" id="CP101717">
    <property type="protein sequence ID" value="WLD59264.1"/>
    <property type="molecule type" value="Genomic_DNA"/>
</dbReference>
<accession>A0AB38YJN5</accession>
<protein>
    <recommendedName>
        <fullName evidence="2">Carboxypeptidase regulatory-like domain-containing protein</fullName>
    </recommendedName>
</protein>
<gene>
    <name evidence="1" type="ORF">NFC81_05655</name>
</gene>
<organism evidence="1">
    <name type="scientific">Salinispirillum sp. LH 10-3-1</name>
    <dbReference type="NCBI Taxonomy" id="2952525"/>
    <lineage>
        <taxon>Bacteria</taxon>
        <taxon>Pseudomonadati</taxon>
        <taxon>Pseudomonadota</taxon>
        <taxon>Gammaproteobacteria</taxon>
        <taxon>Oceanospirillales</taxon>
        <taxon>Saccharospirillaceae</taxon>
        <taxon>Salinispirillum</taxon>
    </lineage>
</organism>
<reference evidence="1" key="1">
    <citation type="submission" date="2022-07" db="EMBL/GenBank/DDBJ databases">
        <title>Complete genome sequence of Salinispirillum sp. LH10-3-1 capable of multiple carbohydrate inversion isolated from a soda lake.</title>
        <authorList>
            <person name="Liu J."/>
            <person name="Zhai Y."/>
            <person name="Zhang H."/>
            <person name="Yang H."/>
            <person name="Qu J."/>
            <person name="Li J."/>
        </authorList>
    </citation>
    <scope>NUCLEOTIDE SEQUENCE</scope>
    <source>
        <strain evidence="1">LH 10-3-1</strain>
    </source>
</reference>
<proteinExistence type="predicted"/>
<evidence type="ECO:0000313" key="1">
    <source>
        <dbReference type="EMBL" id="WLD59264.1"/>
    </source>
</evidence>
<dbReference type="SUPFAM" id="SSF117074">
    <property type="entry name" value="Hypothetical protein PA1324"/>
    <property type="match status" value="1"/>
</dbReference>
<sequence length="522" mass="57081">MKDILRTLYLTLASMMLVACDPQDGSGVDSRVGLNGLVVDGRIAGATVWVDLNNNNDRDSGEPRAYTDGDGYYSYNPLTGMNYCALPSSAFEFRYCLRHGSSQEGVVIRARGGRDLVTGERLRGTMALRSTLQQSSSRSSTPLLLSPYTSLLAAVDAQSDRTAILAAFDLGMNDLREDFSAPTSVAHMELLANANLLQALQHLLSDMRGDASSDVRSKNQLTLVRAIAAYIAENDIQPLDFTATDIEVFADLFADDVLQTRRTVAVDAFEALVAIYNELAQIPPANDDVREAGVLAAEVMYIVARTAVRNNNGGAVATITPSIFDGLVVEFNPVADREFDLPRIATALIGGATANIAVSDNTLGTLPFPWQGNYLVIGFEDGGDTEIFVRYIDGKTTDTSGPMSTCVRLGDDDDDVRYFRGTWSKPLNVNSWIELEDYLGPIVARESLLRIFTSVDDEDFFRETVEQSILDEDEVKDYTYEADAATFLNTSGPNNSARARPRNRDECRVLFNNPDFVAALEP</sequence>